<dbReference type="OrthoDB" id="9806939at2"/>
<dbReference type="InterPro" id="IPR058625">
    <property type="entry name" value="MdtA-like_BSH"/>
</dbReference>
<dbReference type="NCBIfam" id="TIGR01730">
    <property type="entry name" value="RND_mfp"/>
    <property type="match status" value="1"/>
</dbReference>
<dbReference type="Gene3D" id="2.40.50.100">
    <property type="match status" value="1"/>
</dbReference>
<feature type="region of interest" description="Disordered" evidence="3">
    <location>
        <begin position="364"/>
        <end position="384"/>
    </location>
</feature>
<evidence type="ECO:0000313" key="5">
    <source>
        <dbReference type="EMBL" id="TDK25067.1"/>
    </source>
</evidence>
<organism evidence="5 6">
    <name type="scientific">Luteimonas aestuarii</name>
    <dbReference type="NCBI Taxonomy" id="453837"/>
    <lineage>
        <taxon>Bacteria</taxon>
        <taxon>Pseudomonadati</taxon>
        <taxon>Pseudomonadota</taxon>
        <taxon>Gammaproteobacteria</taxon>
        <taxon>Lysobacterales</taxon>
        <taxon>Lysobacteraceae</taxon>
        <taxon>Luteimonas</taxon>
    </lineage>
</organism>
<evidence type="ECO:0000256" key="3">
    <source>
        <dbReference type="SAM" id="MobiDB-lite"/>
    </source>
</evidence>
<evidence type="ECO:0000256" key="2">
    <source>
        <dbReference type="SAM" id="Coils"/>
    </source>
</evidence>
<dbReference type="InterPro" id="IPR006143">
    <property type="entry name" value="RND_pump_MFP"/>
</dbReference>
<evidence type="ECO:0000259" key="4">
    <source>
        <dbReference type="Pfam" id="PF25917"/>
    </source>
</evidence>
<dbReference type="Gene3D" id="1.10.287.470">
    <property type="entry name" value="Helix hairpin bin"/>
    <property type="match status" value="1"/>
</dbReference>
<keyword evidence="6" id="KW-1185">Reference proteome</keyword>
<proteinExistence type="inferred from homology"/>
<dbReference type="GO" id="GO:1990281">
    <property type="term" value="C:efflux pump complex"/>
    <property type="evidence" value="ECO:0007669"/>
    <property type="project" value="TreeGrafter"/>
</dbReference>
<feature type="domain" description="Multidrug resistance protein MdtA-like barrel-sandwich hybrid" evidence="4">
    <location>
        <begin position="83"/>
        <end position="219"/>
    </location>
</feature>
<comment type="similarity">
    <text evidence="1">Belongs to the membrane fusion protein (MFP) (TC 8.A.1) family.</text>
</comment>
<dbReference type="AlphaFoldDB" id="A0A4R5TVE1"/>
<feature type="compositionally biased region" description="Low complexity" evidence="3">
    <location>
        <begin position="365"/>
        <end position="384"/>
    </location>
</feature>
<evidence type="ECO:0000313" key="6">
    <source>
        <dbReference type="Proteomes" id="UP000294796"/>
    </source>
</evidence>
<dbReference type="Proteomes" id="UP000294796">
    <property type="component" value="Unassembled WGS sequence"/>
</dbReference>
<accession>A0A4R5TVE1</accession>
<feature type="coiled-coil region" evidence="2">
    <location>
        <begin position="119"/>
        <end position="146"/>
    </location>
</feature>
<protein>
    <submittedName>
        <fullName evidence="5">Efflux RND transporter periplasmic adaptor subunit</fullName>
    </submittedName>
</protein>
<name>A0A4R5TVE1_9GAMM</name>
<dbReference type="PANTHER" id="PTHR30469">
    <property type="entry name" value="MULTIDRUG RESISTANCE PROTEIN MDTA"/>
    <property type="match status" value="1"/>
</dbReference>
<dbReference type="PANTHER" id="PTHR30469:SF15">
    <property type="entry name" value="HLYD FAMILY OF SECRETION PROTEINS"/>
    <property type="match status" value="1"/>
</dbReference>
<sequence>MRSIIPGAPAPRVRGSMHGIRRSIVPLLACALLLAACGRDTDDSATPPDPRAEVVARALGEIAAPAGGSAAADVLARNDSVLTSEVAARVSRIGSDAGARVRRGDLLVELDPTDYRLSLSQASAQASAAQARATQAQARLVRARQLNADKYVSDDELAALEAETAGAQAEARVRQAARAVAERELAKTRIVAPFDGVVLERIAQVGAAVAPGSPLLRIVDAAMPEVEVRLPPQQAATLEQLGAAMLEIDGRTWPVTLLRMADAVDATSRTRVARLAFGGDAPPPGSNGTLRWQQAARWRVPADLLVSRDGGLGIFVVEDGRARHVVLPGAQPGRGGETDLPADARIVTEGHQALQDGQAVRVRGAATPANDAAAAAAADPTQAE</sequence>
<dbReference type="Gene3D" id="2.40.30.170">
    <property type="match status" value="1"/>
</dbReference>
<reference evidence="5 6" key="1">
    <citation type="submission" date="2019-03" db="EMBL/GenBank/DDBJ databases">
        <title>Luteimonas zhaokaii sp.nov., isolated from the rectal contents of Plateau pika in Yushu, Qinghai Province, China.</title>
        <authorList>
            <person name="Zhang G."/>
        </authorList>
    </citation>
    <scope>NUCLEOTIDE SEQUENCE [LARGE SCALE GENOMIC DNA]</scope>
    <source>
        <strain evidence="5 6">B9</strain>
    </source>
</reference>
<comment type="caution">
    <text evidence="5">The sequence shown here is derived from an EMBL/GenBank/DDBJ whole genome shotgun (WGS) entry which is preliminary data.</text>
</comment>
<dbReference type="SUPFAM" id="SSF111369">
    <property type="entry name" value="HlyD-like secretion proteins"/>
    <property type="match status" value="1"/>
</dbReference>
<dbReference type="Pfam" id="PF25917">
    <property type="entry name" value="BSH_RND"/>
    <property type="match status" value="1"/>
</dbReference>
<evidence type="ECO:0000256" key="1">
    <source>
        <dbReference type="ARBA" id="ARBA00009477"/>
    </source>
</evidence>
<dbReference type="EMBL" id="SMTF01000004">
    <property type="protein sequence ID" value="TDK25067.1"/>
    <property type="molecule type" value="Genomic_DNA"/>
</dbReference>
<keyword evidence="2" id="KW-0175">Coiled coil</keyword>
<dbReference type="GO" id="GO:0015562">
    <property type="term" value="F:efflux transmembrane transporter activity"/>
    <property type="evidence" value="ECO:0007669"/>
    <property type="project" value="TreeGrafter"/>
</dbReference>
<gene>
    <name evidence="5" type="ORF">E2F46_07835</name>
</gene>